<evidence type="ECO:0000313" key="1">
    <source>
        <dbReference type="EMBL" id="OAQ32024.1"/>
    </source>
</evidence>
<sequence length="144" mass="16455">MDDVSRTIAGMTCLQTLRLGIDYAYDLRDGYIPHIFFNLPSSIQVFTIRPQLVVLTKERVTEESFYRRDEPLFKLKEWDLVLQLEVDVGYLTGEMLSPRRTPFSLPSNRIQLVSMEFGALWRISASKKIFGPGSKGCPSVSYSP</sequence>
<accession>A0A197K6F6</accession>
<keyword evidence="2" id="KW-1185">Reference proteome</keyword>
<proteinExistence type="predicted"/>
<reference evidence="1 2" key="1">
    <citation type="submission" date="2016-05" db="EMBL/GenBank/DDBJ databases">
        <title>Genome sequencing reveals origins of a unique bacterial endosymbiosis in the earliest lineages of terrestrial Fungi.</title>
        <authorList>
            <consortium name="DOE Joint Genome Institute"/>
            <person name="Uehling J."/>
            <person name="Gryganskyi A."/>
            <person name="Hameed K."/>
            <person name="Tschaplinski T."/>
            <person name="Misztal P."/>
            <person name="Wu S."/>
            <person name="Desiro A."/>
            <person name="Vande Pol N."/>
            <person name="Du Z.-Y."/>
            <person name="Zienkiewicz A."/>
            <person name="Zienkiewicz K."/>
            <person name="Morin E."/>
            <person name="Tisserant E."/>
            <person name="Splivallo R."/>
            <person name="Hainaut M."/>
            <person name="Henrissat B."/>
            <person name="Ohm R."/>
            <person name="Kuo A."/>
            <person name="Yan J."/>
            <person name="Lipzen A."/>
            <person name="Nolan M."/>
            <person name="Labutti K."/>
            <person name="Barry K."/>
            <person name="Goldstein A."/>
            <person name="Labbe J."/>
            <person name="Schadt C."/>
            <person name="Tuskan G."/>
            <person name="Grigoriev I."/>
            <person name="Martin F."/>
            <person name="Vilgalys R."/>
            <person name="Bonito G."/>
        </authorList>
    </citation>
    <scope>NUCLEOTIDE SEQUENCE [LARGE SCALE GENOMIC DNA]</scope>
    <source>
        <strain evidence="1 2">AG-77</strain>
    </source>
</reference>
<name>A0A197K6F6_9FUNG</name>
<gene>
    <name evidence="1" type="ORF">K457DRAFT_123875</name>
</gene>
<dbReference type="AlphaFoldDB" id="A0A197K6F6"/>
<protein>
    <submittedName>
        <fullName evidence="1">Uncharacterized protein</fullName>
    </submittedName>
</protein>
<dbReference type="Proteomes" id="UP000078512">
    <property type="component" value="Unassembled WGS sequence"/>
</dbReference>
<dbReference type="EMBL" id="KV442027">
    <property type="protein sequence ID" value="OAQ32024.1"/>
    <property type="molecule type" value="Genomic_DNA"/>
</dbReference>
<evidence type="ECO:0000313" key="2">
    <source>
        <dbReference type="Proteomes" id="UP000078512"/>
    </source>
</evidence>
<organism evidence="1 2">
    <name type="scientific">Linnemannia elongata AG-77</name>
    <dbReference type="NCBI Taxonomy" id="1314771"/>
    <lineage>
        <taxon>Eukaryota</taxon>
        <taxon>Fungi</taxon>
        <taxon>Fungi incertae sedis</taxon>
        <taxon>Mucoromycota</taxon>
        <taxon>Mortierellomycotina</taxon>
        <taxon>Mortierellomycetes</taxon>
        <taxon>Mortierellales</taxon>
        <taxon>Mortierellaceae</taxon>
        <taxon>Linnemannia</taxon>
    </lineage>
</organism>